<name>A0A6J6GK34_9ZZZZ</name>
<dbReference type="AlphaFoldDB" id="A0A6J6GK34"/>
<evidence type="ECO:0000313" key="1">
    <source>
        <dbReference type="EMBL" id="CAB4600023.1"/>
    </source>
</evidence>
<protein>
    <submittedName>
        <fullName evidence="1">Unannotated protein</fullName>
    </submittedName>
</protein>
<sequence length="220" mass="23439">MKKTILIGVAIASLLAPGVSYANTINGQTADLYERMNELGVEDTYQDSLVNLILSGGVPLSNNPDAEPSSSTSKLVSGWKEVRSVYADGSVQITKIQQPQLVQNRALITGCKVQSGTGYKNYSGCMVDNNTVTTYFGFRANYGYVVGGRDAIFSVYDPFVFCYFGSCSEPVLAITKKYEDSNGPAVAKLSTVFTLFGGVASSTTSISLQVGNDSAKVVVK</sequence>
<gene>
    <name evidence="1" type="ORF">UFOPK1843_00071</name>
</gene>
<accession>A0A6J6GK34</accession>
<reference evidence="1" key="1">
    <citation type="submission" date="2020-05" db="EMBL/GenBank/DDBJ databases">
        <authorList>
            <person name="Chiriac C."/>
            <person name="Salcher M."/>
            <person name="Ghai R."/>
            <person name="Kavagutti S V."/>
        </authorList>
    </citation>
    <scope>NUCLEOTIDE SEQUENCE</scope>
</reference>
<proteinExistence type="predicted"/>
<organism evidence="1">
    <name type="scientific">freshwater metagenome</name>
    <dbReference type="NCBI Taxonomy" id="449393"/>
    <lineage>
        <taxon>unclassified sequences</taxon>
        <taxon>metagenomes</taxon>
        <taxon>ecological metagenomes</taxon>
    </lineage>
</organism>
<dbReference type="EMBL" id="CAEZUR010000003">
    <property type="protein sequence ID" value="CAB4600023.1"/>
    <property type="molecule type" value="Genomic_DNA"/>
</dbReference>